<organism evidence="11">
    <name type="scientific">Culicoides sonorensis</name>
    <name type="common">Biting midge</name>
    <dbReference type="NCBI Taxonomy" id="179676"/>
    <lineage>
        <taxon>Eukaryota</taxon>
        <taxon>Metazoa</taxon>
        <taxon>Ecdysozoa</taxon>
        <taxon>Arthropoda</taxon>
        <taxon>Hexapoda</taxon>
        <taxon>Insecta</taxon>
        <taxon>Pterygota</taxon>
        <taxon>Neoptera</taxon>
        <taxon>Endopterygota</taxon>
        <taxon>Diptera</taxon>
        <taxon>Nematocera</taxon>
        <taxon>Chironomoidea</taxon>
        <taxon>Ceratopogonidae</taxon>
        <taxon>Ceratopogoninae</taxon>
        <taxon>Culicoides</taxon>
        <taxon>Monoculicoides</taxon>
    </lineage>
</organism>
<feature type="chain" id="PRO_5033343135" evidence="7">
    <location>
        <begin position="30"/>
        <end position="1354"/>
    </location>
</feature>
<keyword evidence="3 6" id="KW-1133">Transmembrane helix</keyword>
<dbReference type="InterPro" id="IPR053066">
    <property type="entry name" value="ADGR_G7"/>
</dbReference>
<keyword evidence="4 6" id="KW-0472">Membrane</keyword>
<evidence type="ECO:0000256" key="7">
    <source>
        <dbReference type="SAM" id="SignalP"/>
    </source>
</evidence>
<evidence type="ECO:0000256" key="6">
    <source>
        <dbReference type="SAM" id="Phobius"/>
    </source>
</evidence>
<reference evidence="10" key="1">
    <citation type="submission" date="2018-04" db="EMBL/GenBank/DDBJ databases">
        <authorList>
            <person name="Go L.Y."/>
            <person name="Mitchell J.A."/>
        </authorList>
    </citation>
    <scope>NUCLEOTIDE SEQUENCE</scope>
    <source>
        <tissue evidence="10">Whole organism</tissue>
    </source>
</reference>
<dbReference type="Pfam" id="PF01825">
    <property type="entry name" value="GPS"/>
    <property type="match status" value="1"/>
</dbReference>
<name>A0A336M723_CULSO</name>
<dbReference type="OMA" id="YLVGFNF"/>
<dbReference type="CDD" id="cd15040">
    <property type="entry name" value="7tmB2_Adhesion"/>
    <property type="match status" value="1"/>
</dbReference>
<evidence type="ECO:0000259" key="9">
    <source>
        <dbReference type="PROSITE" id="PS50261"/>
    </source>
</evidence>
<dbReference type="PROSITE" id="PS50261">
    <property type="entry name" value="G_PROTEIN_RECEP_F2_4"/>
    <property type="match status" value="1"/>
</dbReference>
<feature type="transmembrane region" description="Helical" evidence="6">
    <location>
        <begin position="1232"/>
        <end position="1258"/>
    </location>
</feature>
<proteinExistence type="predicted"/>
<protein>
    <submittedName>
        <fullName evidence="11">CSON013120 protein</fullName>
    </submittedName>
</protein>
<dbReference type="Pfam" id="PF00002">
    <property type="entry name" value="7tm_2"/>
    <property type="match status" value="1"/>
</dbReference>
<evidence type="ECO:0000259" key="8">
    <source>
        <dbReference type="PROSITE" id="PS50221"/>
    </source>
</evidence>
<dbReference type="VEuPathDB" id="VectorBase:CSON013120"/>
<feature type="transmembrane region" description="Helical" evidence="6">
    <location>
        <begin position="1191"/>
        <end position="1212"/>
    </location>
</feature>
<evidence type="ECO:0000256" key="5">
    <source>
        <dbReference type="ARBA" id="ARBA00023157"/>
    </source>
</evidence>
<dbReference type="InterPro" id="IPR000203">
    <property type="entry name" value="GPS"/>
</dbReference>
<feature type="domain" description="GAIN-B" evidence="8">
    <location>
        <begin position="887"/>
        <end position="1054"/>
    </location>
</feature>
<feature type="transmembrane region" description="Helical" evidence="6">
    <location>
        <begin position="1074"/>
        <end position="1096"/>
    </location>
</feature>
<dbReference type="PANTHER" id="PTHR47767">
    <property type="entry name" value="ADHESION G PROTEIN-COUPLED RECEPTOR G7"/>
    <property type="match status" value="1"/>
</dbReference>
<dbReference type="InterPro" id="IPR046338">
    <property type="entry name" value="GAIN_dom_sf"/>
</dbReference>
<sequence>MFNVVFLVYLSITLTIFVFTLQTITTTNAQGFCTDNENIHCSSVTQTDNNGINLTWPVTQSGNIAFSRPFCLDDKKNSIIRTCCNGLWGQVTDGKCSFYAYEFNKKCPKNYTEIYINRDKILCVMIGKQIEWTANCLDSGTQFSYLDLIGEEKERVNAFLREKQMTEMWLPAKRFGPFEPVVWKLPGWMWNKPIEFEDYPINFTSAITNFNYECLKLVINSNEIFEIEFDDCRKNLPSLCVFDETKAIIDTGNCISTRYKGDAQKKCYAVSSIPDNITILESNLTIKSSEVFVANSVEKLIIYEQIVRKKHHFDVNNRKCLAHFTNDSQLYGANGKWSVLQGTGKWAFSPHFNCIATEVSRSDQTPNIILKYNPAQTRLSLVVYSGENLWREDNKTAGVKCFTNADYELVKVIKVKRKLWSGVYRFPIGNTIKEVTKDIYDVKLYGDGPGYYWCEGHSIPDFKLIQTGKIYASRKMKGVTYAVALKVNLGVPLDIEKDKKLLKNLAREYKDHIRLVHDTSSKNLRTLAHRITSVRPMKIEDYDATTMVAKFIFHITITTNLTEIGVIESTLEPQISIESLQSPNGVYEGLPLHIKEYYEIKSQLNTVLLQANSVKFTYITMNSTEYCLPTLKTPEYKFHWIGAHIGQQILSSELCLRPDGLPLSRKCEGDLVYGGAWSPIDLSQVECVSESDLPEITKTLYEIDKGPITIEQAHGTMGAMSEMTENVTQVIPSDVYFLSKTIQMMTKLQSNKTSVDNAAYYNNLVHILNNLMAVNETIVEKSASNLNATNMLLDSFDTIINQFAETLANNEVLLDNKVNQENDGTILVITPKLIVFITEPSTSGISGIALIRKNLTNFEINNFTEYEIVKIQPNQSVDNLLAIQGLELATFAPQDLINRLDEVEIAMNLTGPLVDEPDPLLKIPDSNPVKKEPLRVIVTIYFNDHLFVETSSNQSKSASKVVSVTLPGHGTDLPVLFPTIFRLESPANDVQENDLSGNCGYWDYGSYQMDHGGKWSSEGCEYLGKSSQDDKLIACGCTHLTHFAYLVMGTLYHTYDDSEEHRIIEEKHAEALDIITFIGCSLSLLGILGIAITAVAFKSWREKIGTKVLLHLSAAIALEMILIAYINTESLSKKLVLDNSTWNCIFLGATMHYSILVVFSWMLITAFLQFMRYVKVLGETRPPRFLLKSSLIGWVIPLIPVLIIIGVSPLSYLPPSEPLVPGICYPKGNALYFGLLLPISLIIIANLVVFIIVIYNIFKIPELHIRTNERELLVSQLRLSINLFFLLGLSWIFGLATISKAGIIFSYLFCLTATLQGFVLFIYFILMDPMTRRFWQIFLSNMGFSCVEKPKEFE</sequence>
<comment type="subcellular location">
    <subcellularLocation>
        <location evidence="1">Membrane</location>
        <topology evidence="1">Multi-pass membrane protein</topology>
    </subcellularLocation>
</comment>
<accession>A0A336M723</accession>
<dbReference type="InterPro" id="IPR057244">
    <property type="entry name" value="GAIN_B"/>
</dbReference>
<feature type="transmembrane region" description="Helical" evidence="6">
    <location>
        <begin position="1279"/>
        <end position="1298"/>
    </location>
</feature>
<dbReference type="EMBL" id="UFQS01000650">
    <property type="protein sequence ID" value="SSX05755.1"/>
    <property type="molecule type" value="Genomic_DNA"/>
</dbReference>
<dbReference type="Gene3D" id="1.20.1070.10">
    <property type="entry name" value="Rhodopsin 7-helix transmembrane proteins"/>
    <property type="match status" value="1"/>
</dbReference>
<dbReference type="FunFam" id="1.20.1070.10:FF:000290">
    <property type="entry name" value="GG11888"/>
    <property type="match status" value="1"/>
</dbReference>
<dbReference type="InterPro" id="IPR000832">
    <property type="entry name" value="GPCR_2_secretin-like"/>
</dbReference>
<evidence type="ECO:0000256" key="1">
    <source>
        <dbReference type="ARBA" id="ARBA00004141"/>
    </source>
</evidence>
<evidence type="ECO:0000256" key="4">
    <source>
        <dbReference type="ARBA" id="ARBA00023136"/>
    </source>
</evidence>
<feature type="transmembrane region" description="Helical" evidence="6">
    <location>
        <begin position="1304"/>
        <end position="1326"/>
    </location>
</feature>
<keyword evidence="2 6" id="KW-0812">Transmembrane</keyword>
<feature type="signal peptide" evidence="7">
    <location>
        <begin position="1"/>
        <end position="29"/>
    </location>
</feature>
<evidence type="ECO:0000256" key="2">
    <source>
        <dbReference type="ARBA" id="ARBA00022692"/>
    </source>
</evidence>
<dbReference type="GO" id="GO:0016020">
    <property type="term" value="C:membrane"/>
    <property type="evidence" value="ECO:0007669"/>
    <property type="project" value="UniProtKB-SubCell"/>
</dbReference>
<reference evidence="11" key="2">
    <citation type="submission" date="2018-07" db="EMBL/GenBank/DDBJ databases">
        <authorList>
            <person name="Quirk P.G."/>
            <person name="Krulwich T.A."/>
        </authorList>
    </citation>
    <scope>NUCLEOTIDE SEQUENCE</scope>
</reference>
<feature type="transmembrane region" description="Helical" evidence="6">
    <location>
        <begin position="1108"/>
        <end position="1126"/>
    </location>
</feature>
<evidence type="ECO:0000313" key="10">
    <source>
        <dbReference type="EMBL" id="SSX05755.1"/>
    </source>
</evidence>
<dbReference type="EMBL" id="UFQT01000650">
    <property type="protein sequence ID" value="SSX26114.1"/>
    <property type="molecule type" value="Genomic_DNA"/>
</dbReference>
<dbReference type="InterPro" id="IPR017981">
    <property type="entry name" value="GPCR_2-like_7TM"/>
</dbReference>
<gene>
    <name evidence="11" type="primary">CSON013120</name>
</gene>
<evidence type="ECO:0000313" key="11">
    <source>
        <dbReference type="EMBL" id="SSX26114.1"/>
    </source>
</evidence>
<keyword evidence="5" id="KW-1015">Disulfide bond</keyword>
<feature type="transmembrane region" description="Helical" evidence="6">
    <location>
        <begin position="1146"/>
        <end position="1170"/>
    </location>
</feature>
<evidence type="ECO:0000256" key="3">
    <source>
        <dbReference type="ARBA" id="ARBA00022989"/>
    </source>
</evidence>
<feature type="domain" description="G-protein coupled receptors family 2 profile 2" evidence="9">
    <location>
        <begin position="1072"/>
        <end position="1328"/>
    </location>
</feature>
<dbReference type="PANTHER" id="PTHR47767:SF1">
    <property type="entry name" value="ADHESION G PROTEIN-COUPLED RECEPTOR G7"/>
    <property type="match status" value="1"/>
</dbReference>
<dbReference type="Gene3D" id="2.60.220.50">
    <property type="match status" value="1"/>
</dbReference>
<dbReference type="PROSITE" id="PS50221">
    <property type="entry name" value="GAIN_B"/>
    <property type="match status" value="1"/>
</dbReference>
<dbReference type="GO" id="GO:0004930">
    <property type="term" value="F:G protein-coupled receptor activity"/>
    <property type="evidence" value="ECO:0007669"/>
    <property type="project" value="InterPro"/>
</dbReference>
<dbReference type="GO" id="GO:0007166">
    <property type="term" value="P:cell surface receptor signaling pathway"/>
    <property type="evidence" value="ECO:0007669"/>
    <property type="project" value="InterPro"/>
</dbReference>
<keyword evidence="7" id="KW-0732">Signal</keyword>